<protein>
    <submittedName>
        <fullName evidence="3">Type IV secretory pathway VirB4 component-like protein</fullName>
    </submittedName>
</protein>
<dbReference type="InterPro" id="IPR051162">
    <property type="entry name" value="T4SS_component"/>
</dbReference>
<evidence type="ECO:0000313" key="4">
    <source>
        <dbReference type="Proteomes" id="UP000034366"/>
    </source>
</evidence>
<dbReference type="InterPro" id="IPR027417">
    <property type="entry name" value="P-loop_NTPase"/>
</dbReference>
<dbReference type="EMBL" id="LBTW01000054">
    <property type="protein sequence ID" value="KKQ47326.1"/>
    <property type="molecule type" value="Genomic_DNA"/>
</dbReference>
<proteinExistence type="predicted"/>
<dbReference type="InterPro" id="IPR043964">
    <property type="entry name" value="P-loop_TraG"/>
</dbReference>
<evidence type="ECO:0000313" key="3">
    <source>
        <dbReference type="EMBL" id="KKQ47326.1"/>
    </source>
</evidence>
<dbReference type="PATRIC" id="fig|1618592.3.peg.780"/>
<feature type="region of interest" description="Disordered" evidence="1">
    <location>
        <begin position="685"/>
        <end position="718"/>
    </location>
</feature>
<dbReference type="Gene3D" id="3.40.50.300">
    <property type="entry name" value="P-loop containing nucleotide triphosphate hydrolases"/>
    <property type="match status" value="1"/>
</dbReference>
<accession>A0A0G0L3S8</accession>
<evidence type="ECO:0000256" key="1">
    <source>
        <dbReference type="SAM" id="MobiDB-lite"/>
    </source>
</evidence>
<dbReference type="PANTHER" id="PTHR30121">
    <property type="entry name" value="UNCHARACTERIZED PROTEIN YJGR-RELATED"/>
    <property type="match status" value="1"/>
</dbReference>
<dbReference type="Gene3D" id="1.10.8.730">
    <property type="match status" value="1"/>
</dbReference>
<dbReference type="NCBIfam" id="NF045971">
    <property type="entry name" value="conju_CD1110"/>
    <property type="match status" value="1"/>
</dbReference>
<feature type="domain" description="TraG P-loop" evidence="2">
    <location>
        <begin position="303"/>
        <end position="611"/>
    </location>
</feature>
<dbReference type="AlphaFoldDB" id="A0A0G0L3S8"/>
<dbReference type="CDD" id="cd01127">
    <property type="entry name" value="TrwB_TraG_TraD_VirD4"/>
    <property type="match status" value="1"/>
</dbReference>
<dbReference type="Proteomes" id="UP000034366">
    <property type="component" value="Unassembled WGS sequence"/>
</dbReference>
<organism evidence="3 4">
    <name type="scientific">Candidatus Woesebacteria bacterium GW2011_GWD1_38_10</name>
    <dbReference type="NCBI Taxonomy" id="1618592"/>
    <lineage>
        <taxon>Bacteria</taxon>
        <taxon>Candidatus Woeseibacteriota</taxon>
    </lineage>
</organism>
<dbReference type="PANTHER" id="PTHR30121:SF6">
    <property type="entry name" value="SLR6007 PROTEIN"/>
    <property type="match status" value="1"/>
</dbReference>
<sequence>MVKLKEIFKKKAAQPVPANVPASTTAVPQPPAQANTQTLANQPIQEAKVVSRRGLDQEDLDIIAKQGSTKPEIIDPNKAVADGMDVLDVIAPKTLEIDFDYLKINGVYFRTLFVSGYPRFVSPGWLEQIINFDSSLDISFYVYPVEVRGVLEDLRHKIAEMEAEIATDLERGRIVNATTQAKLDDAQLLQEELVKGAEHFYEFAFYITIPARDVEDLNDVTKQVQATLGSLLVTAQVATLDMENGFYSTLPFATDRLSITRNMDTTSLSTTFPLTSAELSSDSGILYGINPLNESFIIFDRFSMENSNMAIFATSGSGKSYFVKLEALRSLMLGTEVIVIDPEAEYKDLCGAVGGQYITFAYSSESKINPFDLSQVYEEGENQLGLKVLSLHALFKVIMGQLTPMQEALLDHALVETYRGKGITQDPSTQTKEPPLMEDLYKTLIGMETEPAMDLAARIEKFVKGSFIGIFDQQTNIEINNPFTVFSVREVQDALRPIAMFIILEFIWTKVKRDLRKRLLIVDEAWLMMKFPDSAQFMWSIVKRARKYYLGLTTITQDVEDFLTQDIGKAIVTNSAIRLLLKQSPAAIDKVGDVFYLSQGERQLLLGANIGEGIFFAGNHHVPIYIVSSPEEHKLISTKPSDIMRKKAEDEKIAKHEKAMLDKAPVPIKETPPPAKEVFQNVSGVNTPAIPEPTLNTTANITDGTQETPPAQPPDIFDRKVDLQPKNVEGIIDQIPVNQAK</sequence>
<name>A0A0G0L3S8_9BACT</name>
<dbReference type="SUPFAM" id="SSF52540">
    <property type="entry name" value="P-loop containing nucleoside triphosphate hydrolases"/>
    <property type="match status" value="1"/>
</dbReference>
<reference evidence="3 4" key="1">
    <citation type="journal article" date="2015" name="Nature">
        <title>rRNA introns, odd ribosomes, and small enigmatic genomes across a large radiation of phyla.</title>
        <authorList>
            <person name="Brown C.T."/>
            <person name="Hug L.A."/>
            <person name="Thomas B.C."/>
            <person name="Sharon I."/>
            <person name="Castelle C.J."/>
            <person name="Singh A."/>
            <person name="Wilkins M.J."/>
            <person name="Williams K.H."/>
            <person name="Banfield J.F."/>
        </authorList>
    </citation>
    <scope>NUCLEOTIDE SEQUENCE [LARGE SCALE GENOMIC DNA]</scope>
</reference>
<dbReference type="Pfam" id="PF19044">
    <property type="entry name" value="P-loop_TraG"/>
    <property type="match status" value="1"/>
</dbReference>
<gene>
    <name evidence="3" type="ORF">US67_C0054G0002</name>
</gene>
<feature type="compositionally biased region" description="Polar residues" evidence="1">
    <location>
        <begin position="694"/>
        <end position="709"/>
    </location>
</feature>
<evidence type="ECO:0000259" key="2">
    <source>
        <dbReference type="Pfam" id="PF19044"/>
    </source>
</evidence>
<comment type="caution">
    <text evidence="3">The sequence shown here is derived from an EMBL/GenBank/DDBJ whole genome shotgun (WGS) entry which is preliminary data.</text>
</comment>